<dbReference type="RefSeq" id="WP_252810811.1">
    <property type="nucleotide sequence ID" value="NZ_BAAABM010000007.1"/>
</dbReference>
<dbReference type="InterPro" id="IPR015068">
    <property type="entry name" value="DUF1877"/>
</dbReference>
<dbReference type="Pfam" id="PF08974">
    <property type="entry name" value="DUF1877"/>
    <property type="match status" value="1"/>
</dbReference>
<dbReference type="SUPFAM" id="SSF111069">
    <property type="entry name" value="Hypothetical protein yfbM"/>
    <property type="match status" value="1"/>
</dbReference>
<protein>
    <recommendedName>
        <fullName evidence="3">DUF1877 family protein</fullName>
    </recommendedName>
</protein>
<gene>
    <name evidence="1" type="ORF">GCM10010151_14100</name>
</gene>
<comment type="caution">
    <text evidence="1">The sequence shown here is derived from an EMBL/GenBank/DDBJ whole genome shotgun (WGS) entry which is preliminary data.</text>
</comment>
<dbReference type="InterPro" id="IPR035944">
    <property type="entry name" value="YfbM-like_sf"/>
</dbReference>
<dbReference type="EMBL" id="BAAABM010000007">
    <property type="protein sequence ID" value="GAA0325348.1"/>
    <property type="molecule type" value="Genomic_DNA"/>
</dbReference>
<reference evidence="1 2" key="1">
    <citation type="journal article" date="2019" name="Int. J. Syst. Evol. Microbiol.">
        <title>The Global Catalogue of Microorganisms (GCM) 10K type strain sequencing project: providing services to taxonomists for standard genome sequencing and annotation.</title>
        <authorList>
            <consortium name="The Broad Institute Genomics Platform"/>
            <consortium name="The Broad Institute Genome Sequencing Center for Infectious Disease"/>
            <person name="Wu L."/>
            <person name="Ma J."/>
        </authorList>
    </citation>
    <scope>NUCLEOTIDE SEQUENCE [LARGE SCALE GENOMIC DNA]</scope>
    <source>
        <strain evidence="1 2">JCM 3146</strain>
    </source>
</reference>
<sequence>MRVAMTYLRLPEAEGGGDPGARARAVFGGGKWREKHPVLPVAGAWQALHYLLTGDPWDGPHPAADVVCGGRLLTEDGADELGVDVIYLNAERVKLAADHLAATEFARIAGRYDAERMAELGVQGAEDWVGEPAEAIRDGELRVVYERLTRFFEAASAEGQIIFKAMG</sequence>
<evidence type="ECO:0000313" key="1">
    <source>
        <dbReference type="EMBL" id="GAA0325348.1"/>
    </source>
</evidence>
<name>A0ABN0W514_9ACTN</name>
<dbReference type="Gene3D" id="3.40.1760.10">
    <property type="entry name" value="YfbM-like super family"/>
    <property type="match status" value="1"/>
</dbReference>
<accession>A0ABN0W514</accession>
<proteinExistence type="predicted"/>
<dbReference type="Proteomes" id="UP001501822">
    <property type="component" value="Unassembled WGS sequence"/>
</dbReference>
<organism evidence="1 2">
    <name type="scientific">Actinoallomurus spadix</name>
    <dbReference type="NCBI Taxonomy" id="79912"/>
    <lineage>
        <taxon>Bacteria</taxon>
        <taxon>Bacillati</taxon>
        <taxon>Actinomycetota</taxon>
        <taxon>Actinomycetes</taxon>
        <taxon>Streptosporangiales</taxon>
        <taxon>Thermomonosporaceae</taxon>
        <taxon>Actinoallomurus</taxon>
    </lineage>
</organism>
<evidence type="ECO:0008006" key="3">
    <source>
        <dbReference type="Google" id="ProtNLM"/>
    </source>
</evidence>
<keyword evidence="2" id="KW-1185">Reference proteome</keyword>
<evidence type="ECO:0000313" key="2">
    <source>
        <dbReference type="Proteomes" id="UP001501822"/>
    </source>
</evidence>